<dbReference type="Proteomes" id="UP000004525">
    <property type="component" value="Unassembled WGS sequence"/>
</dbReference>
<dbReference type="EMBL" id="ACIZ01000111">
    <property type="protein sequence ID" value="EEN79203.1"/>
    <property type="molecule type" value="Genomic_DNA"/>
</dbReference>
<dbReference type="InterPro" id="IPR051088">
    <property type="entry name" value="PTS_Sugar-EIIC/EIIB"/>
</dbReference>
<keyword evidence="5 9" id="KW-0812">Transmembrane</keyword>
<feature type="transmembrane region" description="Helical" evidence="9">
    <location>
        <begin position="81"/>
        <end position="102"/>
    </location>
</feature>
<organism evidence="11 12">
    <name type="scientific">Lacticaseibacillus rhamnosus (strain LMS2-1)</name>
    <dbReference type="NCBI Taxonomy" id="525361"/>
    <lineage>
        <taxon>Bacteria</taxon>
        <taxon>Bacillati</taxon>
        <taxon>Bacillota</taxon>
        <taxon>Bacilli</taxon>
        <taxon>Lactobacillales</taxon>
        <taxon>Lactobacillaceae</taxon>
        <taxon>Lacticaseibacillus</taxon>
    </lineage>
</organism>
<evidence type="ECO:0000256" key="4">
    <source>
        <dbReference type="ARBA" id="ARBA00022597"/>
    </source>
</evidence>
<dbReference type="GO" id="GO:0009401">
    <property type="term" value="P:phosphoenolpyruvate-dependent sugar phosphotransferase system"/>
    <property type="evidence" value="ECO:0007669"/>
    <property type="project" value="InterPro"/>
</dbReference>
<dbReference type="InterPro" id="IPR004501">
    <property type="entry name" value="PTS_EIIC_3"/>
</dbReference>
<dbReference type="PANTHER" id="PTHR33989">
    <property type="match status" value="1"/>
</dbReference>
<feature type="transmembrane region" description="Helical" evidence="9">
    <location>
        <begin position="328"/>
        <end position="347"/>
    </location>
</feature>
<dbReference type="Pfam" id="PF02378">
    <property type="entry name" value="PTS_EIIC"/>
    <property type="match status" value="1"/>
</dbReference>
<feature type="transmembrane region" description="Helical" evidence="9">
    <location>
        <begin position="297"/>
        <end position="316"/>
    </location>
</feature>
<feature type="domain" description="PTS EIIC type-3" evidence="10">
    <location>
        <begin position="7"/>
        <end position="422"/>
    </location>
</feature>
<feature type="transmembrane region" description="Helical" evidence="9">
    <location>
        <begin position="402"/>
        <end position="422"/>
    </location>
</feature>
<dbReference type="InterPro" id="IPR003352">
    <property type="entry name" value="PTS_EIIC"/>
</dbReference>
<evidence type="ECO:0000313" key="11">
    <source>
        <dbReference type="EMBL" id="EEN79203.1"/>
    </source>
</evidence>
<keyword evidence="7 8" id="KW-0472">Membrane</keyword>
<comment type="caution">
    <text evidence="11">The sequence shown here is derived from an EMBL/GenBank/DDBJ whole genome shotgun (WGS) entry which is preliminary data.</text>
</comment>
<sequence length="441" mass="48596">MAVMSNLTKRLLPMLVANSVRLRQTRTYRALQQTFAVIFPFVVIGAWAQMLELSVFSRNGFFAVIYNLNKVIPFYTQMRTLLIAIENVTINLMAVMTAFFVAKYVARSYKKDDSLAAITSVGAFLILNLETRRNAQSVFQMNNLGYRGLFIAIIFGLLIGWLFRFTRADLEEPSHRYTIAGLVSRGLRGTWMMLLILISCVVINYGLGFVSTEGFVGLFYVVFQFPAAHLTHVSLRLALVTTINALMWWAGIEGPINPLMVQSGSTTATANLNYALEHADLFNVPNPITMGTIYRPFASFGGVGMTLALIIATLWVGRSKASRRIAGLSLFPGLVNVSSPVLIGWPVMLNPIMLVPFLITPLINMAIAWTAIRLHLMPPSVYTVPATTPGPLIAFLGTNGNLVALLVAVLCLVISVFIYVPFVRLAETINLESAKVGGHHD</sequence>
<feature type="transmembrane region" description="Helical" evidence="9">
    <location>
        <begin position="191"/>
        <end position="221"/>
    </location>
</feature>
<keyword evidence="2 8" id="KW-0813">Transport</keyword>
<comment type="function">
    <text evidence="8">The phosphoenolpyruvate-dependent sugar phosphotransferase system (PTS), a major carbohydrate active -transport system, catalyzes the phosphorylation of incoming sugar substrates concomitant with their translocation across the cell membrane.</text>
</comment>
<evidence type="ECO:0000313" key="12">
    <source>
        <dbReference type="Proteomes" id="UP000004525"/>
    </source>
</evidence>
<evidence type="ECO:0000256" key="8">
    <source>
        <dbReference type="PIRNR" id="PIRNR006351"/>
    </source>
</evidence>
<dbReference type="GO" id="GO:0005886">
    <property type="term" value="C:plasma membrane"/>
    <property type="evidence" value="ECO:0007669"/>
    <property type="project" value="UniProtKB-SubCell"/>
</dbReference>
<keyword evidence="6 9" id="KW-1133">Transmembrane helix</keyword>
<dbReference type="HOGENOM" id="CLU_029688_1_2_9"/>
<evidence type="ECO:0000256" key="1">
    <source>
        <dbReference type="ARBA" id="ARBA00004651"/>
    </source>
</evidence>
<comment type="subcellular location">
    <subcellularLocation>
        <location evidence="1">Cell membrane</location>
        <topology evidence="1">Multi-pass membrane protein</topology>
    </subcellularLocation>
</comment>
<feature type="transmembrane region" description="Helical" evidence="9">
    <location>
        <begin position="144"/>
        <end position="163"/>
    </location>
</feature>
<keyword evidence="3 8" id="KW-1003">Cell membrane</keyword>
<dbReference type="GO" id="GO:1902815">
    <property type="term" value="P:N,N'-diacetylchitobiose import"/>
    <property type="evidence" value="ECO:0007669"/>
    <property type="project" value="TreeGrafter"/>
</dbReference>
<dbReference type="PROSITE" id="PS51105">
    <property type="entry name" value="PTS_EIIC_TYPE_3"/>
    <property type="match status" value="1"/>
</dbReference>
<feature type="transmembrane region" description="Helical" evidence="9">
    <location>
        <begin position="233"/>
        <end position="252"/>
    </location>
</feature>
<evidence type="ECO:0000256" key="2">
    <source>
        <dbReference type="ARBA" id="ARBA00022448"/>
    </source>
</evidence>
<feature type="transmembrane region" description="Helical" evidence="9">
    <location>
        <begin position="353"/>
        <end position="372"/>
    </location>
</feature>
<dbReference type="PANTHER" id="PTHR33989:SF4">
    <property type="entry name" value="PTS SYSTEM N,N'-DIACETYLCHITOBIOSE-SPECIFIC EIIC COMPONENT"/>
    <property type="match status" value="1"/>
</dbReference>
<evidence type="ECO:0000256" key="9">
    <source>
        <dbReference type="SAM" id="Phobius"/>
    </source>
</evidence>
<evidence type="ECO:0000256" key="6">
    <source>
        <dbReference type="ARBA" id="ARBA00022989"/>
    </source>
</evidence>
<evidence type="ECO:0000256" key="5">
    <source>
        <dbReference type="ARBA" id="ARBA00022692"/>
    </source>
</evidence>
<protein>
    <recommendedName>
        <fullName evidence="8">Permease IIC component</fullName>
    </recommendedName>
</protein>
<accession>C2K0C1</accession>
<evidence type="ECO:0000256" key="3">
    <source>
        <dbReference type="ARBA" id="ARBA00022475"/>
    </source>
</evidence>
<evidence type="ECO:0000256" key="7">
    <source>
        <dbReference type="ARBA" id="ARBA00023136"/>
    </source>
</evidence>
<proteinExistence type="predicted"/>
<gene>
    <name evidence="11" type="ORF">HMPREF0539_2606</name>
</gene>
<keyword evidence="12" id="KW-1185">Reference proteome</keyword>
<feature type="transmembrane region" description="Helical" evidence="9">
    <location>
        <begin position="30"/>
        <end position="47"/>
    </location>
</feature>
<dbReference type="PIRSF" id="PIRSF006351">
    <property type="entry name" value="PTS_EIIC-Cellobiose"/>
    <property type="match status" value="1"/>
</dbReference>
<reference evidence="11" key="1">
    <citation type="submission" date="2009-01" db="EMBL/GenBank/DDBJ databases">
        <authorList>
            <person name="Qin X."/>
            <person name="Bachman B."/>
            <person name="Battles P."/>
            <person name="Bell A."/>
            <person name="Bess C."/>
            <person name="Bickham C."/>
            <person name="Chaboub L."/>
            <person name="Chen D."/>
            <person name="Coyle M."/>
            <person name="Deiros D.R."/>
            <person name="Dinh H."/>
            <person name="Forbes L."/>
            <person name="Fowler G."/>
            <person name="Francisco L."/>
            <person name="Fu Q."/>
            <person name="Gubbala S."/>
            <person name="Hale W."/>
            <person name="Han Y."/>
            <person name="Hemphill L."/>
            <person name="Highlander S.K."/>
            <person name="Hirani K."/>
            <person name="Hogues M."/>
            <person name="Jackson L."/>
            <person name="Jakkamsetti A."/>
            <person name="Javaid M."/>
            <person name="Jiang H."/>
            <person name="Korchina V."/>
            <person name="Kovar C."/>
            <person name="Lara F."/>
            <person name="Lee S."/>
            <person name="Mata R."/>
            <person name="Mathew T."/>
            <person name="Moen C."/>
            <person name="Morales K."/>
            <person name="Munidasa M."/>
            <person name="Nazareth L."/>
            <person name="Ngo R."/>
            <person name="Nguyen L."/>
            <person name="Okwuonu G."/>
            <person name="Ongeri F."/>
            <person name="Patil S."/>
            <person name="Petrosino J."/>
            <person name="Pham C."/>
            <person name="Pham P."/>
            <person name="Pu L.-L."/>
            <person name="Puazo M."/>
            <person name="Raj R."/>
            <person name="Reid J."/>
            <person name="Rouhana J."/>
            <person name="Saada N."/>
            <person name="Shang Y."/>
            <person name="Simmons D."/>
            <person name="Thornton R."/>
            <person name="Warren J."/>
            <person name="Weissenberger G."/>
            <person name="Zhang J."/>
            <person name="Zhang L."/>
            <person name="Zhou C."/>
            <person name="Zhu D."/>
            <person name="Muzny D."/>
            <person name="Worley K."/>
            <person name="Gibbs R."/>
        </authorList>
    </citation>
    <scope>NUCLEOTIDE SEQUENCE [LARGE SCALE GENOMIC DNA]</scope>
    <source>
        <strain evidence="11">LMS2-1</strain>
    </source>
</reference>
<dbReference type="GO" id="GO:0008982">
    <property type="term" value="F:protein-N(PI)-phosphohistidine-sugar phosphotransferase activity"/>
    <property type="evidence" value="ECO:0007669"/>
    <property type="project" value="UniProtKB-UniRule"/>
</dbReference>
<keyword evidence="11" id="KW-0808">Transferase</keyword>
<keyword evidence="4 8" id="KW-0762">Sugar transport</keyword>
<name>C2K0C1_LACRM</name>
<evidence type="ECO:0000259" key="10">
    <source>
        <dbReference type="PROSITE" id="PS51105"/>
    </source>
</evidence>
<dbReference type="InterPro" id="IPR004796">
    <property type="entry name" value="PTS_IIC_cello"/>
</dbReference>
<dbReference type="AlphaFoldDB" id="C2K0C1"/>